<dbReference type="Proteomes" id="UP000320338">
    <property type="component" value="Unassembled WGS sequence"/>
</dbReference>
<evidence type="ECO:0000313" key="8">
    <source>
        <dbReference type="EMBL" id="GEC20206.1"/>
    </source>
</evidence>
<dbReference type="PIRSF" id="PIRSF005496">
    <property type="entry name" value="ATP_hel_hrpB"/>
    <property type="match status" value="1"/>
</dbReference>
<dbReference type="GO" id="GO:0005524">
    <property type="term" value="F:ATP binding"/>
    <property type="evidence" value="ECO:0007669"/>
    <property type="project" value="UniProtKB-KW"/>
</dbReference>
<evidence type="ECO:0000256" key="1">
    <source>
        <dbReference type="ARBA" id="ARBA00022741"/>
    </source>
</evidence>
<dbReference type="PROSITE" id="PS51194">
    <property type="entry name" value="HELICASE_CTER"/>
    <property type="match status" value="1"/>
</dbReference>
<dbReference type="InterPro" id="IPR011545">
    <property type="entry name" value="DEAD/DEAH_box_helicase_dom"/>
</dbReference>
<dbReference type="Gene3D" id="1.20.120.1080">
    <property type="match status" value="1"/>
</dbReference>
<name>A0A4Y3WS72_9PSEU</name>
<comment type="caution">
    <text evidence="8">The sequence shown here is derived from an EMBL/GenBank/DDBJ whole genome shotgun (WGS) entry which is preliminary data.</text>
</comment>
<evidence type="ECO:0000259" key="7">
    <source>
        <dbReference type="PROSITE" id="PS51194"/>
    </source>
</evidence>
<dbReference type="RefSeq" id="WP_141278725.1">
    <property type="nucleotide sequence ID" value="NZ_BJNG01000017.1"/>
</dbReference>
<keyword evidence="4" id="KW-0067">ATP-binding</keyword>
<dbReference type="SMART" id="SM00847">
    <property type="entry name" value="HA2"/>
    <property type="match status" value="1"/>
</dbReference>
<dbReference type="Pfam" id="PF00271">
    <property type="entry name" value="Helicase_C"/>
    <property type="match status" value="1"/>
</dbReference>
<dbReference type="NCBIfam" id="TIGR01970">
    <property type="entry name" value="DEAH_box_HrpB"/>
    <property type="match status" value="1"/>
</dbReference>
<dbReference type="PROSITE" id="PS51192">
    <property type="entry name" value="HELICASE_ATP_BIND_1"/>
    <property type="match status" value="1"/>
</dbReference>
<keyword evidence="2" id="KW-0378">Hydrolase</keyword>
<dbReference type="OrthoDB" id="9805617at2"/>
<dbReference type="CDD" id="cd18791">
    <property type="entry name" value="SF2_C_RHA"/>
    <property type="match status" value="1"/>
</dbReference>
<dbReference type="InterPro" id="IPR013689">
    <property type="entry name" value="RNA_helicase_ATP-dep_HrpB_C"/>
</dbReference>
<keyword evidence="3 8" id="KW-0347">Helicase</keyword>
<dbReference type="SMART" id="SM00490">
    <property type="entry name" value="HELICc"/>
    <property type="match status" value="1"/>
</dbReference>
<dbReference type="InterPro" id="IPR027417">
    <property type="entry name" value="P-loop_NTPase"/>
</dbReference>
<dbReference type="Pfam" id="PF00270">
    <property type="entry name" value="DEAD"/>
    <property type="match status" value="1"/>
</dbReference>
<evidence type="ECO:0000259" key="6">
    <source>
        <dbReference type="PROSITE" id="PS51192"/>
    </source>
</evidence>
<keyword evidence="1" id="KW-0547">Nucleotide-binding</keyword>
<dbReference type="SUPFAM" id="SSF52540">
    <property type="entry name" value="P-loop containing nucleoside triphosphate hydrolases"/>
    <property type="match status" value="1"/>
</dbReference>
<dbReference type="EMBL" id="BJNG01000017">
    <property type="protein sequence ID" value="GEC20206.1"/>
    <property type="molecule type" value="Genomic_DNA"/>
</dbReference>
<organism evidence="8 9">
    <name type="scientific">Pseudonocardia hydrocarbonoxydans</name>
    <dbReference type="NCBI Taxonomy" id="76726"/>
    <lineage>
        <taxon>Bacteria</taxon>
        <taxon>Bacillati</taxon>
        <taxon>Actinomycetota</taxon>
        <taxon>Actinomycetes</taxon>
        <taxon>Pseudonocardiales</taxon>
        <taxon>Pseudonocardiaceae</taxon>
        <taxon>Pseudonocardia</taxon>
    </lineage>
</organism>
<dbReference type="GO" id="GO:0003676">
    <property type="term" value="F:nucleic acid binding"/>
    <property type="evidence" value="ECO:0007669"/>
    <property type="project" value="InterPro"/>
</dbReference>
<accession>A0A4Y3WS72</accession>
<dbReference type="InterPro" id="IPR014001">
    <property type="entry name" value="Helicase_ATP-bd"/>
</dbReference>
<dbReference type="AlphaFoldDB" id="A0A4Y3WS72"/>
<dbReference type="GO" id="GO:0004386">
    <property type="term" value="F:helicase activity"/>
    <property type="evidence" value="ECO:0007669"/>
    <property type="project" value="UniProtKB-KW"/>
</dbReference>
<feature type="domain" description="Helicase ATP-binding" evidence="6">
    <location>
        <begin position="16"/>
        <end position="176"/>
    </location>
</feature>
<evidence type="ECO:0000256" key="4">
    <source>
        <dbReference type="ARBA" id="ARBA00022840"/>
    </source>
</evidence>
<dbReference type="InterPro" id="IPR001650">
    <property type="entry name" value="Helicase_C-like"/>
</dbReference>
<proteinExistence type="predicted"/>
<evidence type="ECO:0000256" key="5">
    <source>
        <dbReference type="SAM" id="MobiDB-lite"/>
    </source>
</evidence>
<gene>
    <name evidence="8" type="primary">hrpB</name>
    <name evidence="8" type="ORF">PHY01_24890</name>
</gene>
<keyword evidence="9" id="KW-1185">Reference proteome</keyword>
<dbReference type="Gene3D" id="3.40.50.300">
    <property type="entry name" value="P-loop containing nucleotide triphosphate hydrolases"/>
    <property type="match status" value="2"/>
</dbReference>
<sequence>MDLPDLPVRPALDEITATLDGHGSAVLVAPPGTGKTTLVPLALLALSGRVVVAEPRRLAARAAAARMAHLLGEPVGGTVGYSVRGDSRTSARTRIEVVTSGLLLRRLAADPEQAAVGTVLLDECHERHLDADLLLALLLDARDGLRPDLRLLATSATVATPRLAELLGDAPVLRVEARTFPVDVRHDPPLRGERLEGTVARAVRAALAGGDGDVLVFLPGVAEIRRTAAALSGVDADVLVLHGRLPAAEQDAVLRRPDSGPRRVVLATAVAESSLTVPGVRAVVDAGLARTPRVDHRRGLAGLVTVRVSDAVARQRAGRAGREAPGRVHRCWPEGELLPRYPEPEIRTADLTRLALDLACWGTPDGTGLRWWDAPPEGPLRAGQEVLRALGALSGDGTVTDRGRRMAGIGLHPRLARALLDGAGMVGAAAAAEVVALLDDDTLGSGPDADTELARLRAGTAPGSGRWRAEAGRLRRLVRGSGGPARPARAAPVVALAHPERLARRRSEGATRYLMAGGTAVELPPGSPLAAAEWLAVAVADRAPGADHGTVRLAAVADRELAELAAPALLTEADEVRWERGDVVARHVRRLGAIVLDERRLDRPDPALLRAALLDGLRAEGTALLRWSDAARRLRDRLATLHRVLGEPWPDVGDDALLAGADRWWAGPFDRARSRADLGRIDAGPVLRALLDRRHTAALDELAPERITVPTGSSVTLDWSGDQPVLAVRLQECFGWTATPTVAGGRLPVVLHLLSPAGRPVAVTADLASFWATGYPQVRGELRGRYPRHAWPADPLTAAPTRRTARRTPR</sequence>
<feature type="domain" description="Helicase C-terminal" evidence="7">
    <location>
        <begin position="198"/>
        <end position="362"/>
    </location>
</feature>
<reference evidence="8 9" key="1">
    <citation type="submission" date="2019-06" db="EMBL/GenBank/DDBJ databases">
        <title>Whole genome shotgun sequence of Pseudonocardia hydrocarbonoxydans NBRC 14498.</title>
        <authorList>
            <person name="Hosoyama A."/>
            <person name="Uohara A."/>
            <person name="Ohji S."/>
            <person name="Ichikawa N."/>
        </authorList>
    </citation>
    <scope>NUCLEOTIDE SEQUENCE [LARGE SCALE GENOMIC DNA]</scope>
    <source>
        <strain evidence="8 9">NBRC 14498</strain>
    </source>
</reference>
<evidence type="ECO:0000256" key="3">
    <source>
        <dbReference type="ARBA" id="ARBA00022806"/>
    </source>
</evidence>
<dbReference type="Pfam" id="PF08482">
    <property type="entry name" value="HrpB_C"/>
    <property type="match status" value="1"/>
</dbReference>
<dbReference type="InterPro" id="IPR007502">
    <property type="entry name" value="Helicase-assoc_dom"/>
</dbReference>
<dbReference type="InterPro" id="IPR010225">
    <property type="entry name" value="HrpB"/>
</dbReference>
<evidence type="ECO:0000256" key="2">
    <source>
        <dbReference type="ARBA" id="ARBA00022801"/>
    </source>
</evidence>
<protein>
    <submittedName>
        <fullName evidence="8">ATP-dependent helicase</fullName>
    </submittedName>
</protein>
<dbReference type="PANTHER" id="PTHR43519:SF1">
    <property type="entry name" value="ATP-DEPENDENT RNA HELICASE HRPB"/>
    <property type="match status" value="1"/>
</dbReference>
<evidence type="ECO:0000313" key="9">
    <source>
        <dbReference type="Proteomes" id="UP000320338"/>
    </source>
</evidence>
<feature type="compositionally biased region" description="Low complexity" evidence="5">
    <location>
        <begin position="792"/>
        <end position="802"/>
    </location>
</feature>
<dbReference type="PANTHER" id="PTHR43519">
    <property type="entry name" value="ATP-DEPENDENT RNA HELICASE HRPB"/>
    <property type="match status" value="1"/>
</dbReference>
<dbReference type="GO" id="GO:0016787">
    <property type="term" value="F:hydrolase activity"/>
    <property type="evidence" value="ECO:0007669"/>
    <property type="project" value="UniProtKB-KW"/>
</dbReference>
<dbReference type="SMART" id="SM00487">
    <property type="entry name" value="DEXDc"/>
    <property type="match status" value="1"/>
</dbReference>
<feature type="region of interest" description="Disordered" evidence="5">
    <location>
        <begin position="789"/>
        <end position="810"/>
    </location>
</feature>